<proteinExistence type="predicted"/>
<sequence>MVALLDTRKPNKNGTYPIRVRVTHKRVQKYYSTDTALTVPDWERL</sequence>
<evidence type="ECO:0000259" key="1">
    <source>
        <dbReference type="Pfam" id="PF17293"/>
    </source>
</evidence>
<organism evidence="2 3">
    <name type="scientific">Pontibacter qinzhouensis</name>
    <dbReference type="NCBI Taxonomy" id="2603253"/>
    <lineage>
        <taxon>Bacteria</taxon>
        <taxon>Pseudomonadati</taxon>
        <taxon>Bacteroidota</taxon>
        <taxon>Cytophagia</taxon>
        <taxon>Cytophagales</taxon>
        <taxon>Hymenobacteraceae</taxon>
        <taxon>Pontibacter</taxon>
    </lineage>
</organism>
<name>A0A5C8J1D9_9BACT</name>
<evidence type="ECO:0000313" key="3">
    <source>
        <dbReference type="Proteomes" id="UP000321926"/>
    </source>
</evidence>
<dbReference type="InterPro" id="IPR035386">
    <property type="entry name" value="Arm-DNA-bind_5"/>
</dbReference>
<gene>
    <name evidence="2" type="ORF">FVR03_21125</name>
</gene>
<dbReference type="Pfam" id="PF17293">
    <property type="entry name" value="Arm-DNA-bind_5"/>
    <property type="match status" value="1"/>
</dbReference>
<feature type="domain" description="Arm DNA-binding" evidence="1">
    <location>
        <begin position="5"/>
        <end position="43"/>
    </location>
</feature>
<dbReference type="AlphaFoldDB" id="A0A5C8J1D9"/>
<protein>
    <recommendedName>
        <fullName evidence="1">Arm DNA-binding domain-containing protein</fullName>
    </recommendedName>
</protein>
<keyword evidence="3" id="KW-1185">Reference proteome</keyword>
<comment type="caution">
    <text evidence="2">The sequence shown here is derived from an EMBL/GenBank/DDBJ whole genome shotgun (WGS) entry which is preliminary data.</text>
</comment>
<dbReference type="OrthoDB" id="5326076at2"/>
<evidence type="ECO:0000313" key="2">
    <source>
        <dbReference type="EMBL" id="TXK27410.1"/>
    </source>
</evidence>
<dbReference type="Proteomes" id="UP000321926">
    <property type="component" value="Unassembled WGS sequence"/>
</dbReference>
<reference evidence="2 3" key="1">
    <citation type="submission" date="2019-08" db="EMBL/GenBank/DDBJ databases">
        <authorList>
            <person name="Shi S."/>
        </authorList>
    </citation>
    <scope>NUCLEOTIDE SEQUENCE [LARGE SCALE GENOMIC DNA]</scope>
    <source>
        <strain evidence="2 3">GY10130</strain>
    </source>
</reference>
<dbReference type="EMBL" id="VRTY01000117">
    <property type="protein sequence ID" value="TXK27410.1"/>
    <property type="molecule type" value="Genomic_DNA"/>
</dbReference>
<accession>A0A5C8J1D9</accession>